<evidence type="ECO:0000313" key="1">
    <source>
        <dbReference type="EMBL" id="TFK63225.1"/>
    </source>
</evidence>
<name>A0ACD3AC31_9AGAR</name>
<sequence>MAEQAPEPTPEVASLVGPFSTQTLLVASLSLAVLVITLVTLLGRRKASSKGTALLLVGAPDAGKTSILSALYSGRRLQTHTSLQPSSSLVSLLDSKKTWKVIDIPGHPRVRDHYREHLEEAKVVAFVVDTSTISRNGSAVAEHLHLILHSLTSVPPSQKPPSLLIIAHKTDLMRTPASATSASTVSITRVKTILERELDRRRVAQLGGVGVEGLGEEEGASEMGGLECSGDSGGAFRFAEWEGGEVAFVGSYISLGPNAAASDDEKKVDEDADGLVELREWLEENL</sequence>
<evidence type="ECO:0000313" key="2">
    <source>
        <dbReference type="Proteomes" id="UP000308600"/>
    </source>
</evidence>
<dbReference type="Proteomes" id="UP000308600">
    <property type="component" value="Unassembled WGS sequence"/>
</dbReference>
<keyword evidence="2" id="KW-1185">Reference proteome</keyword>
<organism evidence="1 2">
    <name type="scientific">Pluteus cervinus</name>
    <dbReference type="NCBI Taxonomy" id="181527"/>
    <lineage>
        <taxon>Eukaryota</taxon>
        <taxon>Fungi</taxon>
        <taxon>Dikarya</taxon>
        <taxon>Basidiomycota</taxon>
        <taxon>Agaricomycotina</taxon>
        <taxon>Agaricomycetes</taxon>
        <taxon>Agaricomycetidae</taxon>
        <taxon>Agaricales</taxon>
        <taxon>Pluteineae</taxon>
        <taxon>Pluteaceae</taxon>
        <taxon>Pluteus</taxon>
    </lineage>
</organism>
<accession>A0ACD3AC31</accession>
<reference evidence="1 2" key="1">
    <citation type="journal article" date="2019" name="Nat. Ecol. Evol.">
        <title>Megaphylogeny resolves global patterns of mushroom evolution.</title>
        <authorList>
            <person name="Varga T."/>
            <person name="Krizsan K."/>
            <person name="Foldi C."/>
            <person name="Dima B."/>
            <person name="Sanchez-Garcia M."/>
            <person name="Sanchez-Ramirez S."/>
            <person name="Szollosi G.J."/>
            <person name="Szarkandi J.G."/>
            <person name="Papp V."/>
            <person name="Albert L."/>
            <person name="Andreopoulos W."/>
            <person name="Angelini C."/>
            <person name="Antonin V."/>
            <person name="Barry K.W."/>
            <person name="Bougher N.L."/>
            <person name="Buchanan P."/>
            <person name="Buyck B."/>
            <person name="Bense V."/>
            <person name="Catcheside P."/>
            <person name="Chovatia M."/>
            <person name="Cooper J."/>
            <person name="Damon W."/>
            <person name="Desjardin D."/>
            <person name="Finy P."/>
            <person name="Geml J."/>
            <person name="Haridas S."/>
            <person name="Hughes K."/>
            <person name="Justo A."/>
            <person name="Karasinski D."/>
            <person name="Kautmanova I."/>
            <person name="Kiss B."/>
            <person name="Kocsube S."/>
            <person name="Kotiranta H."/>
            <person name="LaButti K.M."/>
            <person name="Lechner B.E."/>
            <person name="Liimatainen K."/>
            <person name="Lipzen A."/>
            <person name="Lukacs Z."/>
            <person name="Mihaltcheva S."/>
            <person name="Morgado L.N."/>
            <person name="Niskanen T."/>
            <person name="Noordeloos M.E."/>
            <person name="Ohm R.A."/>
            <person name="Ortiz-Santana B."/>
            <person name="Ovrebo C."/>
            <person name="Racz N."/>
            <person name="Riley R."/>
            <person name="Savchenko A."/>
            <person name="Shiryaev A."/>
            <person name="Soop K."/>
            <person name="Spirin V."/>
            <person name="Szebenyi C."/>
            <person name="Tomsovsky M."/>
            <person name="Tulloss R.E."/>
            <person name="Uehling J."/>
            <person name="Grigoriev I.V."/>
            <person name="Vagvolgyi C."/>
            <person name="Papp T."/>
            <person name="Martin F.M."/>
            <person name="Miettinen O."/>
            <person name="Hibbett D.S."/>
            <person name="Nagy L.G."/>
        </authorList>
    </citation>
    <scope>NUCLEOTIDE SEQUENCE [LARGE SCALE GENOMIC DNA]</scope>
    <source>
        <strain evidence="1 2">NL-1719</strain>
    </source>
</reference>
<gene>
    <name evidence="1" type="ORF">BDN72DRAFT_847800</name>
</gene>
<dbReference type="EMBL" id="ML208533">
    <property type="protein sequence ID" value="TFK63225.1"/>
    <property type="molecule type" value="Genomic_DNA"/>
</dbReference>
<proteinExistence type="predicted"/>
<protein>
    <submittedName>
        <fullName evidence="1">Uncharacterized protein</fullName>
    </submittedName>
</protein>